<accession>K9IQ91</accession>
<keyword evidence="1" id="KW-0812">Transmembrane</keyword>
<evidence type="ECO:0000256" key="1">
    <source>
        <dbReference type="SAM" id="Phobius"/>
    </source>
</evidence>
<protein>
    <submittedName>
        <fullName evidence="2">Uncharacterized protein</fullName>
    </submittedName>
</protein>
<dbReference type="EMBL" id="GABZ01003015">
    <property type="protein sequence ID" value="JAA50510.1"/>
    <property type="molecule type" value="mRNA"/>
</dbReference>
<dbReference type="AlphaFoldDB" id="K9IQ91"/>
<reference evidence="2" key="1">
    <citation type="submission" date="2012-11" db="EMBL/GenBank/DDBJ databases">
        <title>The Vampirome: Transcriptome and Proteome Analysis of the Submandibular and Accessory Glands of the Vampire Bat and Vector of Human Rabies, Desmodus rotundus.</title>
        <authorList>
            <person name="Francischetti I.M.B."/>
            <person name="Assumpcao T.C.F."/>
            <person name="Ma D."/>
            <person name="Vicente E.C."/>
            <person name="Ribeiro J.M.C."/>
        </authorList>
    </citation>
    <scope>NUCLEOTIDE SEQUENCE</scope>
    <source>
        <tissue evidence="2">Salivary gland</tissue>
    </source>
</reference>
<keyword evidence="1" id="KW-1133">Transmembrane helix</keyword>
<keyword evidence="1" id="KW-0472">Membrane</keyword>
<name>K9IQ91_DESRO</name>
<evidence type="ECO:0000313" key="2">
    <source>
        <dbReference type="EMBL" id="JAA50510.1"/>
    </source>
</evidence>
<feature type="non-terminal residue" evidence="2">
    <location>
        <position position="1"/>
    </location>
</feature>
<proteinExistence type="evidence at transcript level"/>
<sequence>AQPVCVGSPGQMESARGCACVRAPRSLRSCRRSHPPVSPASSLPGGCCSCACSRLQGCLRVTTSVKVTVTCNGTHSVLPLLAHGSRLIAPFVYLCGVLFVCLFVFRNSRVPRCFLTTASQH</sequence>
<feature type="transmembrane region" description="Helical" evidence="1">
    <location>
        <begin position="87"/>
        <end position="105"/>
    </location>
</feature>
<organism evidence="2">
    <name type="scientific">Desmodus rotundus</name>
    <name type="common">Vampire bat</name>
    <dbReference type="NCBI Taxonomy" id="9430"/>
    <lineage>
        <taxon>Eukaryota</taxon>
        <taxon>Metazoa</taxon>
        <taxon>Chordata</taxon>
        <taxon>Craniata</taxon>
        <taxon>Vertebrata</taxon>
        <taxon>Euteleostomi</taxon>
        <taxon>Mammalia</taxon>
        <taxon>Eutheria</taxon>
        <taxon>Laurasiatheria</taxon>
        <taxon>Chiroptera</taxon>
        <taxon>Yangochiroptera</taxon>
        <taxon>Phyllostomidae</taxon>
        <taxon>Desmodontinae</taxon>
        <taxon>Desmodus</taxon>
    </lineage>
</organism>